<keyword evidence="1" id="KW-0812">Transmembrane</keyword>
<dbReference type="EMBL" id="JAINUG010000195">
    <property type="protein sequence ID" value="KAJ8388399.1"/>
    <property type="molecule type" value="Genomic_DNA"/>
</dbReference>
<sequence>MNGKRGSRWVWIIILLGAVSFVAAILTGLFITRKHLGKLRNCCKSKISAPPPPKTPQIQDVEEVEPYASYVQRVNSIYNSSADLCNG</sequence>
<gene>
    <name evidence="2" type="ORF">AAFF_G00134250</name>
</gene>
<proteinExistence type="predicted"/>
<evidence type="ECO:0000313" key="3">
    <source>
        <dbReference type="Proteomes" id="UP001221898"/>
    </source>
</evidence>
<feature type="transmembrane region" description="Helical" evidence="1">
    <location>
        <begin position="12"/>
        <end position="31"/>
    </location>
</feature>
<comment type="caution">
    <text evidence="2">The sequence shown here is derived from an EMBL/GenBank/DDBJ whole genome shotgun (WGS) entry which is preliminary data.</text>
</comment>
<accession>A0AAD7RQC7</accession>
<organism evidence="2 3">
    <name type="scientific">Aldrovandia affinis</name>
    <dbReference type="NCBI Taxonomy" id="143900"/>
    <lineage>
        <taxon>Eukaryota</taxon>
        <taxon>Metazoa</taxon>
        <taxon>Chordata</taxon>
        <taxon>Craniata</taxon>
        <taxon>Vertebrata</taxon>
        <taxon>Euteleostomi</taxon>
        <taxon>Actinopterygii</taxon>
        <taxon>Neopterygii</taxon>
        <taxon>Teleostei</taxon>
        <taxon>Notacanthiformes</taxon>
        <taxon>Halosauridae</taxon>
        <taxon>Aldrovandia</taxon>
    </lineage>
</organism>
<evidence type="ECO:0000313" key="2">
    <source>
        <dbReference type="EMBL" id="KAJ8388399.1"/>
    </source>
</evidence>
<keyword evidence="1" id="KW-0472">Membrane</keyword>
<name>A0AAD7RQC7_9TELE</name>
<protein>
    <submittedName>
        <fullName evidence="2">Uncharacterized protein</fullName>
    </submittedName>
</protein>
<dbReference type="AlphaFoldDB" id="A0AAD7RQC7"/>
<evidence type="ECO:0000256" key="1">
    <source>
        <dbReference type="SAM" id="Phobius"/>
    </source>
</evidence>
<keyword evidence="1" id="KW-1133">Transmembrane helix</keyword>
<dbReference type="Proteomes" id="UP001221898">
    <property type="component" value="Unassembled WGS sequence"/>
</dbReference>
<keyword evidence="3" id="KW-1185">Reference proteome</keyword>
<reference evidence="2" key="1">
    <citation type="journal article" date="2023" name="Science">
        <title>Genome structures resolve the early diversification of teleost fishes.</title>
        <authorList>
            <person name="Parey E."/>
            <person name="Louis A."/>
            <person name="Montfort J."/>
            <person name="Bouchez O."/>
            <person name="Roques C."/>
            <person name="Iampietro C."/>
            <person name="Lluch J."/>
            <person name="Castinel A."/>
            <person name="Donnadieu C."/>
            <person name="Desvignes T."/>
            <person name="Floi Bucao C."/>
            <person name="Jouanno E."/>
            <person name="Wen M."/>
            <person name="Mejri S."/>
            <person name="Dirks R."/>
            <person name="Jansen H."/>
            <person name="Henkel C."/>
            <person name="Chen W.J."/>
            <person name="Zahm M."/>
            <person name="Cabau C."/>
            <person name="Klopp C."/>
            <person name="Thompson A.W."/>
            <person name="Robinson-Rechavi M."/>
            <person name="Braasch I."/>
            <person name="Lecointre G."/>
            <person name="Bobe J."/>
            <person name="Postlethwait J.H."/>
            <person name="Berthelot C."/>
            <person name="Roest Crollius H."/>
            <person name="Guiguen Y."/>
        </authorList>
    </citation>
    <scope>NUCLEOTIDE SEQUENCE</scope>
    <source>
        <strain evidence="2">NC1722</strain>
    </source>
</reference>